<dbReference type="AlphaFoldDB" id="A0A7U8BHZ4"/>
<evidence type="ECO:0000313" key="2">
    <source>
        <dbReference type="Proteomes" id="UP000556298"/>
    </source>
</evidence>
<dbReference type="NCBIfam" id="TIGR02167">
    <property type="entry name" value="Liste_lipo_26"/>
    <property type="match status" value="2"/>
</dbReference>
<dbReference type="Pfam" id="PF03382">
    <property type="entry name" value="DUF285"/>
    <property type="match status" value="1"/>
</dbReference>
<gene>
    <name evidence="1" type="ORF">BXA13_07495</name>
</gene>
<evidence type="ECO:0000313" key="1">
    <source>
        <dbReference type="EMBL" id="EAJ5682148.1"/>
    </source>
</evidence>
<sequence>MKPRNSKELKLLVQVESINLGNIDTSDITDMSRIFEGSKRIDFTGIDKWDTRNVIDMSCMFLGATYFNEDISSWDVRNVKNMVYI</sequence>
<reference evidence="1 2" key="1">
    <citation type="submission" date="2018-05" db="EMBL/GenBank/DDBJ databases">
        <authorList>
            <consortium name="PulseNet: The National Subtyping Network for Foodborne Disease Surveillance"/>
            <person name="Tarr C.L."/>
            <person name="Trees E."/>
            <person name="Katz L.S."/>
            <person name="Carleton-Romer H.A."/>
            <person name="Stroika S."/>
            <person name="Kucerova Z."/>
            <person name="Roache K.F."/>
            <person name="Sabol A.L."/>
            <person name="Besser J."/>
            <person name="Gerner-Smidt P."/>
        </authorList>
    </citation>
    <scope>NUCLEOTIDE SEQUENCE [LARGE SCALE GENOMIC DNA]</scope>
    <source>
        <strain evidence="1 2">2016D-0268</strain>
    </source>
</reference>
<name>A0A7U8BHZ4_CAMLA</name>
<dbReference type="EMBL" id="AABYWZ010000027">
    <property type="protein sequence ID" value="EAJ5682148.1"/>
    <property type="molecule type" value="Genomic_DNA"/>
</dbReference>
<dbReference type="InterPro" id="IPR005046">
    <property type="entry name" value="DUF285"/>
</dbReference>
<dbReference type="Proteomes" id="UP000556298">
    <property type="component" value="Unassembled WGS sequence"/>
</dbReference>
<organism evidence="1 2">
    <name type="scientific">Campylobacter lari</name>
    <dbReference type="NCBI Taxonomy" id="201"/>
    <lineage>
        <taxon>Bacteria</taxon>
        <taxon>Pseudomonadati</taxon>
        <taxon>Campylobacterota</taxon>
        <taxon>Epsilonproteobacteria</taxon>
        <taxon>Campylobacterales</taxon>
        <taxon>Campylobacteraceae</taxon>
        <taxon>Campylobacter</taxon>
    </lineage>
</organism>
<protein>
    <submittedName>
        <fullName evidence="1">BspA family leucine-rich repeat surface protein</fullName>
    </submittedName>
</protein>
<dbReference type="InterPro" id="IPR011889">
    <property type="entry name" value="Liste_lipo_26"/>
</dbReference>
<comment type="caution">
    <text evidence="1">The sequence shown here is derived from an EMBL/GenBank/DDBJ whole genome shotgun (WGS) entry which is preliminary data.</text>
</comment>
<proteinExistence type="predicted"/>
<accession>A0A7U8BHZ4</accession>